<comment type="caution">
    <text evidence="1">The sequence shown here is derived from an EMBL/GenBank/DDBJ whole genome shotgun (WGS) entry which is preliminary data.</text>
</comment>
<dbReference type="AlphaFoldDB" id="A0AAE1A061"/>
<organism evidence="1 2">
    <name type="scientific">Elysia crispata</name>
    <name type="common">lettuce slug</name>
    <dbReference type="NCBI Taxonomy" id="231223"/>
    <lineage>
        <taxon>Eukaryota</taxon>
        <taxon>Metazoa</taxon>
        <taxon>Spiralia</taxon>
        <taxon>Lophotrochozoa</taxon>
        <taxon>Mollusca</taxon>
        <taxon>Gastropoda</taxon>
        <taxon>Heterobranchia</taxon>
        <taxon>Euthyneura</taxon>
        <taxon>Panpulmonata</taxon>
        <taxon>Sacoglossa</taxon>
        <taxon>Placobranchoidea</taxon>
        <taxon>Plakobranchidae</taxon>
        <taxon>Elysia</taxon>
    </lineage>
</organism>
<keyword evidence="2" id="KW-1185">Reference proteome</keyword>
<dbReference type="Proteomes" id="UP001283361">
    <property type="component" value="Unassembled WGS sequence"/>
</dbReference>
<name>A0AAE1A061_9GAST</name>
<accession>A0AAE1A061</accession>
<gene>
    <name evidence="1" type="ORF">RRG08_012949</name>
</gene>
<evidence type="ECO:0000313" key="1">
    <source>
        <dbReference type="EMBL" id="KAK3778675.1"/>
    </source>
</evidence>
<sequence length="95" mass="10638">MNVTFRVRQCLGTAIMARLISCDSHPTDKPAGSYIQPTQGMATSHDNLHRMRFPARIPFSKLFLNDCVISFCKAALHTGSWQIIICSKMVTAHIM</sequence>
<evidence type="ECO:0000313" key="2">
    <source>
        <dbReference type="Proteomes" id="UP001283361"/>
    </source>
</evidence>
<reference evidence="1" key="1">
    <citation type="journal article" date="2023" name="G3 (Bethesda)">
        <title>A reference genome for the long-term kleptoplast-retaining sea slug Elysia crispata morphotype clarki.</title>
        <authorList>
            <person name="Eastman K.E."/>
            <person name="Pendleton A.L."/>
            <person name="Shaikh M.A."/>
            <person name="Suttiyut T."/>
            <person name="Ogas R."/>
            <person name="Tomko P."/>
            <person name="Gavelis G."/>
            <person name="Widhalm J.R."/>
            <person name="Wisecaver J.H."/>
        </authorList>
    </citation>
    <scope>NUCLEOTIDE SEQUENCE</scope>
    <source>
        <strain evidence="1">ECLA1</strain>
    </source>
</reference>
<dbReference type="EMBL" id="JAWDGP010002895">
    <property type="protein sequence ID" value="KAK3778675.1"/>
    <property type="molecule type" value="Genomic_DNA"/>
</dbReference>
<protein>
    <submittedName>
        <fullName evidence="1">Uncharacterized protein</fullName>
    </submittedName>
</protein>
<proteinExistence type="predicted"/>